<feature type="non-terminal residue" evidence="2">
    <location>
        <position position="116"/>
    </location>
</feature>
<sequence>PSTSTAMDVRPSTSTATDVRPSGLDVEPAVKRVTKTTDVVHCSACLVDVPRYAYQGHLRSNRHKANVTVAVDEGVEIIRTAFKQRLISYRVSPKIHHIDVRVFMQDIKPKIIKMLR</sequence>
<feature type="compositionally biased region" description="Polar residues" evidence="1">
    <location>
        <begin position="1"/>
        <end position="17"/>
    </location>
</feature>
<accession>A0A146KRN1</accession>
<name>A0A146KRN1_LYGHE</name>
<dbReference type="EMBL" id="GDHC01020732">
    <property type="protein sequence ID" value="JAP97896.1"/>
    <property type="molecule type" value="Transcribed_RNA"/>
</dbReference>
<feature type="non-terminal residue" evidence="2">
    <location>
        <position position="1"/>
    </location>
</feature>
<dbReference type="AlphaFoldDB" id="A0A146KRN1"/>
<gene>
    <name evidence="2" type="ORF">g.10491</name>
</gene>
<proteinExistence type="predicted"/>
<evidence type="ECO:0000256" key="1">
    <source>
        <dbReference type="SAM" id="MobiDB-lite"/>
    </source>
</evidence>
<feature type="region of interest" description="Disordered" evidence="1">
    <location>
        <begin position="1"/>
        <end position="23"/>
    </location>
</feature>
<evidence type="ECO:0000313" key="2">
    <source>
        <dbReference type="EMBL" id="JAP97896.1"/>
    </source>
</evidence>
<protein>
    <submittedName>
        <fullName evidence="2">Uncharacterized protein</fullName>
    </submittedName>
</protein>
<reference evidence="2" key="1">
    <citation type="journal article" date="2016" name="Gigascience">
        <title>De novo construction of an expanded transcriptome assembly for the western tarnished plant bug, Lygus hesperus.</title>
        <authorList>
            <person name="Tassone E.E."/>
            <person name="Geib S.M."/>
            <person name="Hall B."/>
            <person name="Fabrick J.A."/>
            <person name="Brent C.S."/>
            <person name="Hull J.J."/>
        </authorList>
    </citation>
    <scope>NUCLEOTIDE SEQUENCE</scope>
</reference>
<organism evidence="2">
    <name type="scientific">Lygus hesperus</name>
    <name type="common">Western plant bug</name>
    <dbReference type="NCBI Taxonomy" id="30085"/>
    <lineage>
        <taxon>Eukaryota</taxon>
        <taxon>Metazoa</taxon>
        <taxon>Ecdysozoa</taxon>
        <taxon>Arthropoda</taxon>
        <taxon>Hexapoda</taxon>
        <taxon>Insecta</taxon>
        <taxon>Pterygota</taxon>
        <taxon>Neoptera</taxon>
        <taxon>Paraneoptera</taxon>
        <taxon>Hemiptera</taxon>
        <taxon>Heteroptera</taxon>
        <taxon>Panheteroptera</taxon>
        <taxon>Cimicomorpha</taxon>
        <taxon>Miridae</taxon>
        <taxon>Mirini</taxon>
        <taxon>Lygus</taxon>
    </lineage>
</organism>